<evidence type="ECO:0000313" key="1">
    <source>
        <dbReference type="EMBL" id="AKH46546.1"/>
    </source>
</evidence>
<dbReference type="EMBL" id="KR029584">
    <property type="protein sequence ID" value="AKH46546.1"/>
    <property type="molecule type" value="Genomic_DNA"/>
</dbReference>
<organism evidence="1">
    <name type="scientific">uncultured marine virus</name>
    <dbReference type="NCBI Taxonomy" id="186617"/>
    <lineage>
        <taxon>Viruses</taxon>
        <taxon>environmental samples</taxon>
    </lineage>
</organism>
<proteinExistence type="predicted"/>
<name>A0A0F7L695_9VIRU</name>
<protein>
    <submittedName>
        <fullName evidence="1">Uncharacterized protein</fullName>
    </submittedName>
</protein>
<accession>A0A0F7L695</accession>
<reference evidence="1" key="2">
    <citation type="submission" date="2015-03" db="EMBL/GenBank/DDBJ databases">
        <authorList>
            <person name="Chow C.-E.T."/>
            <person name="Winget D.M."/>
            <person name="White R.A.III."/>
            <person name="Hallam S.J."/>
            <person name="Suttle C.A."/>
        </authorList>
    </citation>
    <scope>NUCLEOTIDE SEQUENCE</scope>
    <source>
        <strain evidence="1">Anoxic3_9</strain>
    </source>
</reference>
<sequence length="100" mass="11530">MILRLSSVLKALHMSASKLNRAVRYLPVPLPLLLQPLSLMPFASGLYLNRAYSSPPFNWICSFDLNNKKEFWATIIWKPLSLFSQTITNKTNYKELQCLI</sequence>
<reference evidence="1" key="1">
    <citation type="journal article" date="2015" name="Front. Microbiol.">
        <title>Combining genomic sequencing methods to explore viral diversity and reveal potential virus-host interactions.</title>
        <authorList>
            <person name="Chow C.E."/>
            <person name="Winget D.M."/>
            <person name="White R.A.III."/>
            <person name="Hallam S.J."/>
            <person name="Suttle C.A."/>
        </authorList>
    </citation>
    <scope>NUCLEOTIDE SEQUENCE</scope>
    <source>
        <strain evidence="1">Anoxic3_9</strain>
    </source>
</reference>